<comment type="caution">
    <text evidence="1">The sequence shown here is derived from an EMBL/GenBank/DDBJ whole genome shotgun (WGS) entry which is preliminary data.</text>
</comment>
<dbReference type="AlphaFoldDB" id="A0AAN9L6S7"/>
<protein>
    <submittedName>
        <fullName evidence="1">Uncharacterized protein</fullName>
    </submittedName>
</protein>
<accession>A0AAN9L6S7</accession>
<organism evidence="1 2">
    <name type="scientific">Canavalia gladiata</name>
    <name type="common">Sword bean</name>
    <name type="synonym">Dolichos gladiatus</name>
    <dbReference type="NCBI Taxonomy" id="3824"/>
    <lineage>
        <taxon>Eukaryota</taxon>
        <taxon>Viridiplantae</taxon>
        <taxon>Streptophyta</taxon>
        <taxon>Embryophyta</taxon>
        <taxon>Tracheophyta</taxon>
        <taxon>Spermatophyta</taxon>
        <taxon>Magnoliopsida</taxon>
        <taxon>eudicotyledons</taxon>
        <taxon>Gunneridae</taxon>
        <taxon>Pentapetalae</taxon>
        <taxon>rosids</taxon>
        <taxon>fabids</taxon>
        <taxon>Fabales</taxon>
        <taxon>Fabaceae</taxon>
        <taxon>Papilionoideae</taxon>
        <taxon>50 kb inversion clade</taxon>
        <taxon>NPAAA clade</taxon>
        <taxon>indigoferoid/millettioid clade</taxon>
        <taxon>Phaseoleae</taxon>
        <taxon>Canavalia</taxon>
    </lineage>
</organism>
<name>A0AAN9L6S7_CANGL</name>
<dbReference type="EMBL" id="JAYMYQ010000005">
    <property type="protein sequence ID" value="KAK7328783.1"/>
    <property type="molecule type" value="Genomic_DNA"/>
</dbReference>
<keyword evidence="2" id="KW-1185">Reference proteome</keyword>
<gene>
    <name evidence="1" type="ORF">VNO77_22905</name>
</gene>
<evidence type="ECO:0000313" key="1">
    <source>
        <dbReference type="EMBL" id="KAK7328783.1"/>
    </source>
</evidence>
<dbReference type="Proteomes" id="UP001367508">
    <property type="component" value="Unassembled WGS sequence"/>
</dbReference>
<evidence type="ECO:0000313" key="2">
    <source>
        <dbReference type="Proteomes" id="UP001367508"/>
    </source>
</evidence>
<reference evidence="1 2" key="1">
    <citation type="submission" date="2024-01" db="EMBL/GenBank/DDBJ databases">
        <title>The genomes of 5 underutilized Papilionoideae crops provide insights into root nodulation and disease resistanc.</title>
        <authorList>
            <person name="Jiang F."/>
        </authorList>
    </citation>
    <scope>NUCLEOTIDE SEQUENCE [LARGE SCALE GENOMIC DNA]</scope>
    <source>
        <strain evidence="1">LVBAO_FW01</strain>
        <tissue evidence="1">Leaves</tissue>
    </source>
</reference>
<sequence>MVSLLHLTAAPRVRIPLGFNWNFSTALWILAKRKEEVNSNSVSHSVLEEIQDSFHFLWIRFDRSGGTLRFQAENKHKKKTKSGVLISHERMMTKIKGFVEAFKAALHLLKIVDDKATLSEMIHAIGCGFDMVVYTLAILVSSVHARKRRLAGSGSRPEEEGQRVGVCFDAYGYMHSRPYSVKHFRAIILRCYPSGFYVERSHTMNPKHEFVAFSAVRCLGIHMDPSAAIVVLDPVHMWIKDSP</sequence>
<proteinExistence type="predicted"/>